<organism evidence="2 3">
    <name type="scientific">Colocasia esculenta</name>
    <name type="common">Wild taro</name>
    <name type="synonym">Arum esculentum</name>
    <dbReference type="NCBI Taxonomy" id="4460"/>
    <lineage>
        <taxon>Eukaryota</taxon>
        <taxon>Viridiplantae</taxon>
        <taxon>Streptophyta</taxon>
        <taxon>Embryophyta</taxon>
        <taxon>Tracheophyta</taxon>
        <taxon>Spermatophyta</taxon>
        <taxon>Magnoliopsida</taxon>
        <taxon>Liliopsida</taxon>
        <taxon>Araceae</taxon>
        <taxon>Aroideae</taxon>
        <taxon>Colocasieae</taxon>
        <taxon>Colocasia</taxon>
    </lineage>
</organism>
<evidence type="ECO:0000313" key="2">
    <source>
        <dbReference type="EMBL" id="MQM05680.1"/>
    </source>
</evidence>
<dbReference type="Proteomes" id="UP000652761">
    <property type="component" value="Unassembled WGS sequence"/>
</dbReference>
<reference evidence="2" key="1">
    <citation type="submission" date="2017-07" db="EMBL/GenBank/DDBJ databases">
        <title>Taro Niue Genome Assembly and Annotation.</title>
        <authorList>
            <person name="Atibalentja N."/>
            <person name="Keating K."/>
            <person name="Fields C.J."/>
        </authorList>
    </citation>
    <scope>NUCLEOTIDE SEQUENCE</scope>
    <source>
        <strain evidence="2">Niue_2</strain>
        <tissue evidence="2">Leaf</tissue>
    </source>
</reference>
<comment type="caution">
    <text evidence="2">The sequence shown here is derived from an EMBL/GenBank/DDBJ whole genome shotgun (WGS) entry which is preliminary data.</text>
</comment>
<name>A0A843WSV5_COLES</name>
<protein>
    <submittedName>
        <fullName evidence="2">Uncharacterized protein</fullName>
    </submittedName>
</protein>
<accession>A0A843WSV5</accession>
<dbReference type="AlphaFoldDB" id="A0A843WSV5"/>
<sequence length="97" mass="11256">MKKSKGKRVPHRFLVDLARRCKACLAISEFIEEPLLFLDVVCEESLCLIDDGFAVYEIMDDNDPIEEGDEEFKDEADAFTSETEDELYTQEDRNDQE</sequence>
<dbReference type="EMBL" id="NMUH01003458">
    <property type="protein sequence ID" value="MQM05680.1"/>
    <property type="molecule type" value="Genomic_DNA"/>
</dbReference>
<evidence type="ECO:0000256" key="1">
    <source>
        <dbReference type="SAM" id="MobiDB-lite"/>
    </source>
</evidence>
<feature type="region of interest" description="Disordered" evidence="1">
    <location>
        <begin position="75"/>
        <end position="97"/>
    </location>
</feature>
<gene>
    <name evidence="2" type="ORF">Taro_038493</name>
</gene>
<evidence type="ECO:0000313" key="3">
    <source>
        <dbReference type="Proteomes" id="UP000652761"/>
    </source>
</evidence>
<proteinExistence type="predicted"/>
<keyword evidence="3" id="KW-1185">Reference proteome</keyword>